<evidence type="ECO:0000313" key="3">
    <source>
        <dbReference type="Proteomes" id="UP000033632"/>
    </source>
</evidence>
<dbReference type="Proteomes" id="UP000033632">
    <property type="component" value="Unassembled WGS sequence"/>
</dbReference>
<dbReference type="EMBL" id="JZEX01000039">
    <property type="protein sequence ID" value="KKB13331.1"/>
    <property type="molecule type" value="Genomic_DNA"/>
</dbReference>
<organism evidence="2 3">
    <name type="scientific">Devosia geojensis</name>
    <dbReference type="NCBI Taxonomy" id="443610"/>
    <lineage>
        <taxon>Bacteria</taxon>
        <taxon>Pseudomonadati</taxon>
        <taxon>Pseudomonadota</taxon>
        <taxon>Alphaproteobacteria</taxon>
        <taxon>Hyphomicrobiales</taxon>
        <taxon>Devosiaceae</taxon>
        <taxon>Devosia</taxon>
    </lineage>
</organism>
<evidence type="ECO:0000256" key="1">
    <source>
        <dbReference type="SAM" id="SignalP"/>
    </source>
</evidence>
<feature type="chain" id="PRO_5002487180" description="PepSY domain-containing protein" evidence="1">
    <location>
        <begin position="25"/>
        <end position="90"/>
    </location>
</feature>
<accession>A0A0F5FWR6</accession>
<keyword evidence="3" id="KW-1185">Reference proteome</keyword>
<sequence>MIKTSLVALATAAALVGVSVPAMADTAGDGTESGSYLHDAQIAQLELSRNGVTTTGVDDWNGVWRAFVVNQDGSQSMQFFDKTSLQPVTL</sequence>
<dbReference type="PATRIC" id="fig|443610.3.peg.2961"/>
<proteinExistence type="predicted"/>
<gene>
    <name evidence="2" type="ORF">VE25_02420</name>
</gene>
<dbReference type="RefSeq" id="WP_046106992.1">
    <property type="nucleotide sequence ID" value="NZ_JZEX01000039.1"/>
</dbReference>
<name>A0A0F5FWR6_9HYPH</name>
<reference evidence="2 3" key="1">
    <citation type="submission" date="2015-03" db="EMBL/GenBank/DDBJ databases">
        <authorList>
            <person name="Hassan Y.I."/>
            <person name="Lepp D."/>
            <person name="Li X.-Z."/>
            <person name="Zhou T."/>
        </authorList>
    </citation>
    <scope>NUCLEOTIDE SEQUENCE [LARGE SCALE GENOMIC DNA]</scope>
    <source>
        <strain evidence="2 3">BD-c194</strain>
    </source>
</reference>
<evidence type="ECO:0008006" key="4">
    <source>
        <dbReference type="Google" id="ProtNLM"/>
    </source>
</evidence>
<dbReference type="AlphaFoldDB" id="A0A0F5FWR6"/>
<keyword evidence="1" id="KW-0732">Signal</keyword>
<comment type="caution">
    <text evidence="2">The sequence shown here is derived from an EMBL/GenBank/DDBJ whole genome shotgun (WGS) entry which is preliminary data.</text>
</comment>
<feature type="signal peptide" evidence="1">
    <location>
        <begin position="1"/>
        <end position="24"/>
    </location>
</feature>
<dbReference type="OrthoDB" id="7951125at2"/>
<evidence type="ECO:0000313" key="2">
    <source>
        <dbReference type="EMBL" id="KKB13331.1"/>
    </source>
</evidence>
<protein>
    <recommendedName>
        <fullName evidence="4">PepSY domain-containing protein</fullName>
    </recommendedName>
</protein>